<dbReference type="InterPro" id="IPR001387">
    <property type="entry name" value="Cro/C1-type_HTH"/>
</dbReference>
<dbReference type="SUPFAM" id="SSF47413">
    <property type="entry name" value="lambda repressor-like DNA-binding domains"/>
    <property type="match status" value="1"/>
</dbReference>
<dbReference type="InterPro" id="IPR025194">
    <property type="entry name" value="RodZ-like_C"/>
</dbReference>
<organism evidence="4 5">
    <name type="scientific">Motiliproteus coralliicola</name>
    <dbReference type="NCBI Taxonomy" id="2283196"/>
    <lineage>
        <taxon>Bacteria</taxon>
        <taxon>Pseudomonadati</taxon>
        <taxon>Pseudomonadota</taxon>
        <taxon>Gammaproteobacteria</taxon>
        <taxon>Oceanospirillales</taxon>
        <taxon>Oceanospirillaceae</taxon>
        <taxon>Motiliproteus</taxon>
    </lineage>
</organism>
<keyword evidence="5" id="KW-1185">Reference proteome</keyword>
<sequence length="343" mass="36695">MAESLTSQDSVEESLGQPNPGERLRQAREQQQLSLADVSERLKLSETQLEALENGDIQKLPGLAFVRGYLRGYSKLLGLDADQLVEEFNALHGGAPQSNVTSINRVKPQAQMGDPMLRISVIIFVLALIGTSIWWWQTQMGAETEAPMLDRTAAEQAVTSQPDNEAQVIRGSVDAPAPESPAEPLQAADPSSDEVAVGENGVEEGTAAEEEPRYLSDEEIAALARQMEQQSQGSASETGSEPQADSATEPADTAATSAGEAGSEPLLLVRFNAECWVSIKTADGKTIFASLMQAGNVLERKLDNLPVELLLGQSASIETAEFRGLPLPVEQSSNKGVARLTLE</sequence>
<dbReference type="Pfam" id="PF13464">
    <property type="entry name" value="RodZ_C"/>
    <property type="match status" value="1"/>
</dbReference>
<evidence type="ECO:0000313" key="4">
    <source>
        <dbReference type="EMBL" id="RDE23013.1"/>
    </source>
</evidence>
<evidence type="ECO:0000259" key="3">
    <source>
        <dbReference type="PROSITE" id="PS50943"/>
    </source>
</evidence>
<evidence type="ECO:0000256" key="1">
    <source>
        <dbReference type="SAM" id="MobiDB-lite"/>
    </source>
</evidence>
<name>A0A369WP67_9GAMM</name>
<dbReference type="CDD" id="cd00093">
    <property type="entry name" value="HTH_XRE"/>
    <property type="match status" value="1"/>
</dbReference>
<dbReference type="AlphaFoldDB" id="A0A369WP67"/>
<feature type="domain" description="HTH cro/C1-type" evidence="3">
    <location>
        <begin position="24"/>
        <end position="55"/>
    </location>
</feature>
<accession>A0A369WP67</accession>
<dbReference type="RefSeq" id="WP_114695647.1">
    <property type="nucleotide sequence ID" value="NZ_QQOH01000002.1"/>
</dbReference>
<dbReference type="InterPro" id="IPR010982">
    <property type="entry name" value="Lambda_DNA-bd_dom_sf"/>
</dbReference>
<feature type="compositionally biased region" description="Polar residues" evidence="1">
    <location>
        <begin position="227"/>
        <end position="246"/>
    </location>
</feature>
<reference evidence="4 5" key="1">
    <citation type="submission" date="2018-07" db="EMBL/GenBank/DDBJ databases">
        <title>Motiliproteus coralliicola sp. nov., a bacterium isolated from Coral.</title>
        <authorList>
            <person name="Wang G."/>
        </authorList>
    </citation>
    <scope>NUCLEOTIDE SEQUENCE [LARGE SCALE GENOMIC DNA]</scope>
    <source>
        <strain evidence="4 5">C34</strain>
    </source>
</reference>
<protein>
    <submittedName>
        <fullName evidence="4">Helix-turn-helix domain-containing protein</fullName>
    </submittedName>
</protein>
<evidence type="ECO:0000313" key="5">
    <source>
        <dbReference type="Proteomes" id="UP000253769"/>
    </source>
</evidence>
<dbReference type="PROSITE" id="PS50943">
    <property type="entry name" value="HTH_CROC1"/>
    <property type="match status" value="1"/>
</dbReference>
<evidence type="ECO:0000256" key="2">
    <source>
        <dbReference type="SAM" id="Phobius"/>
    </source>
</evidence>
<gene>
    <name evidence="4" type="ORF">DV711_10735</name>
</gene>
<dbReference type="PANTHER" id="PTHR34475:SF1">
    <property type="entry name" value="CYTOSKELETON PROTEIN RODZ"/>
    <property type="match status" value="1"/>
</dbReference>
<keyword evidence="2" id="KW-0812">Transmembrane</keyword>
<comment type="caution">
    <text evidence="4">The sequence shown here is derived from an EMBL/GenBank/DDBJ whole genome shotgun (WGS) entry which is preliminary data.</text>
</comment>
<dbReference type="SMART" id="SM00530">
    <property type="entry name" value="HTH_XRE"/>
    <property type="match status" value="1"/>
</dbReference>
<dbReference type="InterPro" id="IPR050400">
    <property type="entry name" value="Bact_Cytoskel_RodZ"/>
</dbReference>
<keyword evidence="2" id="KW-1133">Transmembrane helix</keyword>
<feature type="region of interest" description="Disordered" evidence="1">
    <location>
        <begin position="1"/>
        <end position="30"/>
    </location>
</feature>
<dbReference type="Gene3D" id="1.10.260.40">
    <property type="entry name" value="lambda repressor-like DNA-binding domains"/>
    <property type="match status" value="1"/>
</dbReference>
<dbReference type="PANTHER" id="PTHR34475">
    <property type="match status" value="1"/>
</dbReference>
<dbReference type="GO" id="GO:0003677">
    <property type="term" value="F:DNA binding"/>
    <property type="evidence" value="ECO:0007669"/>
    <property type="project" value="InterPro"/>
</dbReference>
<dbReference type="EMBL" id="QQOH01000002">
    <property type="protein sequence ID" value="RDE23013.1"/>
    <property type="molecule type" value="Genomic_DNA"/>
</dbReference>
<feature type="transmembrane region" description="Helical" evidence="2">
    <location>
        <begin position="115"/>
        <end position="136"/>
    </location>
</feature>
<keyword evidence="2" id="KW-0472">Membrane</keyword>
<dbReference type="Pfam" id="PF13413">
    <property type="entry name" value="HTH_25"/>
    <property type="match status" value="1"/>
</dbReference>
<proteinExistence type="predicted"/>
<dbReference type="OrthoDB" id="9790252at2"/>
<feature type="compositionally biased region" description="Low complexity" evidence="1">
    <location>
        <begin position="194"/>
        <end position="205"/>
    </location>
</feature>
<feature type="region of interest" description="Disordered" evidence="1">
    <location>
        <begin position="173"/>
        <end position="260"/>
    </location>
</feature>
<dbReference type="Proteomes" id="UP000253769">
    <property type="component" value="Unassembled WGS sequence"/>
</dbReference>